<name>A0A2A9NHW7_9AGAR</name>
<dbReference type="EMBL" id="KZ302124">
    <property type="protein sequence ID" value="PFH47253.1"/>
    <property type="molecule type" value="Genomic_DNA"/>
</dbReference>
<protein>
    <submittedName>
        <fullName evidence="2">Uncharacterized protein</fullName>
    </submittedName>
</protein>
<evidence type="ECO:0000313" key="3">
    <source>
        <dbReference type="Proteomes" id="UP000242287"/>
    </source>
</evidence>
<dbReference type="Proteomes" id="UP000242287">
    <property type="component" value="Unassembled WGS sequence"/>
</dbReference>
<gene>
    <name evidence="2" type="ORF">AMATHDRAFT_50438</name>
</gene>
<organism evidence="2 3">
    <name type="scientific">Amanita thiersii Skay4041</name>
    <dbReference type="NCBI Taxonomy" id="703135"/>
    <lineage>
        <taxon>Eukaryota</taxon>
        <taxon>Fungi</taxon>
        <taxon>Dikarya</taxon>
        <taxon>Basidiomycota</taxon>
        <taxon>Agaricomycotina</taxon>
        <taxon>Agaricomycetes</taxon>
        <taxon>Agaricomycetidae</taxon>
        <taxon>Agaricales</taxon>
        <taxon>Pluteineae</taxon>
        <taxon>Amanitaceae</taxon>
        <taxon>Amanita</taxon>
    </lineage>
</organism>
<evidence type="ECO:0000256" key="1">
    <source>
        <dbReference type="SAM" id="MobiDB-lite"/>
    </source>
</evidence>
<keyword evidence="3" id="KW-1185">Reference proteome</keyword>
<dbReference type="OrthoDB" id="3260134at2759"/>
<accession>A0A2A9NHW7</accession>
<feature type="region of interest" description="Disordered" evidence="1">
    <location>
        <begin position="472"/>
        <end position="524"/>
    </location>
</feature>
<feature type="region of interest" description="Disordered" evidence="1">
    <location>
        <begin position="168"/>
        <end position="187"/>
    </location>
</feature>
<proteinExistence type="predicted"/>
<reference evidence="2 3" key="1">
    <citation type="submission" date="2014-02" db="EMBL/GenBank/DDBJ databases">
        <title>Transposable element dynamics among asymbiotic and ectomycorrhizal Amanita fungi.</title>
        <authorList>
            <consortium name="DOE Joint Genome Institute"/>
            <person name="Hess J."/>
            <person name="Skrede I."/>
            <person name="Wolfe B."/>
            <person name="LaButti K."/>
            <person name="Ohm R.A."/>
            <person name="Grigoriev I.V."/>
            <person name="Pringle A."/>
        </authorList>
    </citation>
    <scope>NUCLEOTIDE SEQUENCE [LARGE SCALE GENOMIC DNA]</scope>
    <source>
        <strain evidence="2 3">SKay4041</strain>
    </source>
</reference>
<sequence length="595" mass="65224">MVGANYMGGKRNTVKSKLKDATGRAQKGFFGRQRLDMLSKGLRQDIKPQENLSESTTRMEIDLAHATGKKNTRDNLLQGIVGLGSIRDLSDLSESIPTSQRTSDASDQKSLRLLYERILSMPNLAGLKRQKRSPSPYGENLAYVHSLVVGSQVRSPVKAKYEEQMLGHMSNDTPSKASSSRSFHGNWSSKASRERIILANSTIEDGPSKELDVGECPVTAASSPSPVYSALQSRYLAEYIEPKISETKDDPLKKPNGSQISWYYAPTISFRNSSSSIQSLYISGHSSEESCVPRAPQTPDRYQKTNSIQYDSPFSYSLGLGDAVSTQLTSSSCSLKYYTPSASAETSVYTWPETPEKIRDNDRDNYRAKVCSSSDPDKPAAQISSSIFDYDDSWGAIDIILGLPPNKNKRKMTLEEELRLLGVSTMARTPGNTEHMNDANCDDSLIDGYFAERTSPTIVNFDYVLMEPRSLSSEDDFGPLSDKDSYLELGPQGIKEEPQSQDSVGADDPQISSGAPAGEEVKSREPRCLIGSPEALCSCLQSQDRPSFVSFSGKGLYKITQASGSSCDPQAQVQLGEQVYHGLCLFQDDSDAESS</sequence>
<dbReference type="AlphaFoldDB" id="A0A2A9NHW7"/>
<evidence type="ECO:0000313" key="2">
    <source>
        <dbReference type="EMBL" id="PFH47253.1"/>
    </source>
</evidence>
<feature type="compositionally biased region" description="Polar residues" evidence="1">
    <location>
        <begin position="170"/>
        <end position="187"/>
    </location>
</feature>